<feature type="transmembrane region" description="Helical" evidence="11">
    <location>
        <begin position="180"/>
        <end position="204"/>
    </location>
</feature>
<feature type="compositionally biased region" description="Polar residues" evidence="10">
    <location>
        <begin position="488"/>
        <end position="516"/>
    </location>
</feature>
<dbReference type="Gene3D" id="6.10.340.10">
    <property type="match status" value="1"/>
</dbReference>
<evidence type="ECO:0000256" key="8">
    <source>
        <dbReference type="ARBA" id="ARBA00022989"/>
    </source>
</evidence>
<evidence type="ECO:0000256" key="2">
    <source>
        <dbReference type="ARBA" id="ARBA00004236"/>
    </source>
</evidence>
<dbReference type="GO" id="GO:0000155">
    <property type="term" value="F:phosphorelay sensor kinase activity"/>
    <property type="evidence" value="ECO:0007669"/>
    <property type="project" value="InterPro"/>
</dbReference>
<dbReference type="EC" id="2.7.13.3" evidence="3"/>
<dbReference type="InterPro" id="IPR003661">
    <property type="entry name" value="HisK_dim/P_dom"/>
</dbReference>
<keyword evidence="4" id="KW-0597">Phosphoprotein</keyword>
<evidence type="ECO:0000259" key="12">
    <source>
        <dbReference type="PROSITE" id="PS50885"/>
    </source>
</evidence>
<dbReference type="PANTHER" id="PTHR45436:SF5">
    <property type="entry name" value="SENSOR HISTIDINE KINASE TRCS"/>
    <property type="match status" value="1"/>
</dbReference>
<dbReference type="Gene3D" id="1.10.287.130">
    <property type="match status" value="1"/>
</dbReference>
<accession>A0A2U1ZUY5</accession>
<protein>
    <recommendedName>
        <fullName evidence="3">histidine kinase</fullName>
        <ecNumber evidence="3">2.7.13.3</ecNumber>
    </recommendedName>
</protein>
<evidence type="ECO:0000256" key="6">
    <source>
        <dbReference type="ARBA" id="ARBA00022692"/>
    </source>
</evidence>
<dbReference type="SUPFAM" id="SSF47384">
    <property type="entry name" value="Homodimeric domain of signal transducing histidine kinase"/>
    <property type="match status" value="1"/>
</dbReference>
<evidence type="ECO:0000256" key="10">
    <source>
        <dbReference type="SAM" id="MobiDB-lite"/>
    </source>
</evidence>
<proteinExistence type="predicted"/>
<feature type="compositionally biased region" description="Low complexity" evidence="10">
    <location>
        <begin position="410"/>
        <end position="436"/>
    </location>
</feature>
<reference evidence="13 14" key="1">
    <citation type="submission" date="2018-03" db="EMBL/GenBank/DDBJ databases">
        <title>Genome assembly of novel Miniimonas species PCH200.</title>
        <authorList>
            <person name="Thakur V."/>
            <person name="Kumar V."/>
            <person name="Singh D."/>
        </authorList>
    </citation>
    <scope>NUCLEOTIDE SEQUENCE [LARGE SCALE GENOMIC DNA]</scope>
    <source>
        <strain evidence="13 14">PCH200</strain>
    </source>
</reference>
<dbReference type="AlphaFoldDB" id="A0A2U1ZUY5"/>
<evidence type="ECO:0000256" key="3">
    <source>
        <dbReference type="ARBA" id="ARBA00012438"/>
    </source>
</evidence>
<sequence>MATAGAEPRPSARGRLPRTLRLRLTLVTAGVLALALTAGAVLLVQLLQQGRIQALDDAATARVTTVADLVTTDRLPDALGVAQPGEVVQLLAVDGRVVASSSNASLTLPVVSGEVLADLVARAGKVAPAGDPVLATAPSAYAGQARMAALLVAAPGDVAAEDVLVVAALPLGDVTATVRALGLSLAAAVPLLVLGLGALVWLVLGRTLRPVEELRVAADAVVAAGGPGSLPVPPSGELAALATTLNQMLDRLDDAVASERAAADTARAAAARQRSFVADAAHELRSPLASLGTALDVATAHPDAYPRDELVADLSADVARMQTLVEDLLLLARLGTRPLAREELDLAEVAARAAGPASAASGDTIIAVAGHGTATGDAGATERILRNLVENAVRHARAEIAVGVSPGRWSSTTTAPASPRPSASGCSSGSCGSTRPASATAAGRGSGLLSPGSWRASRAATSPWRSRRRAVCGPCCGFRPDAGGYQEPSATSRRCTPGQGSVRSRECVSTSKRSPS</sequence>
<name>A0A2U1ZUY5_9MICO</name>
<dbReference type="SMART" id="SM00304">
    <property type="entry name" value="HAMP"/>
    <property type="match status" value="1"/>
</dbReference>
<evidence type="ECO:0000256" key="5">
    <source>
        <dbReference type="ARBA" id="ARBA00022679"/>
    </source>
</evidence>
<keyword evidence="5" id="KW-0808">Transferase</keyword>
<dbReference type="InterPro" id="IPR003660">
    <property type="entry name" value="HAMP_dom"/>
</dbReference>
<feature type="region of interest" description="Disordered" evidence="10">
    <location>
        <begin position="406"/>
        <end position="463"/>
    </location>
</feature>
<dbReference type="EMBL" id="PYHR01000002">
    <property type="protein sequence ID" value="PWD50788.1"/>
    <property type="molecule type" value="Genomic_DNA"/>
</dbReference>
<evidence type="ECO:0000256" key="9">
    <source>
        <dbReference type="ARBA" id="ARBA00023012"/>
    </source>
</evidence>
<dbReference type="InterPro" id="IPR050428">
    <property type="entry name" value="TCS_sensor_his_kinase"/>
</dbReference>
<keyword evidence="14" id="KW-1185">Reference proteome</keyword>
<feature type="region of interest" description="Disordered" evidence="10">
    <location>
        <begin position="478"/>
        <end position="516"/>
    </location>
</feature>
<dbReference type="InterPro" id="IPR036097">
    <property type="entry name" value="HisK_dim/P_sf"/>
</dbReference>
<dbReference type="SMART" id="SM00388">
    <property type="entry name" value="HisKA"/>
    <property type="match status" value="1"/>
</dbReference>
<evidence type="ECO:0000313" key="13">
    <source>
        <dbReference type="EMBL" id="PWD50788.1"/>
    </source>
</evidence>
<dbReference type="Pfam" id="PF00512">
    <property type="entry name" value="HisKA"/>
    <property type="match status" value="1"/>
</dbReference>
<keyword evidence="7 13" id="KW-0418">Kinase</keyword>
<dbReference type="Pfam" id="PF00672">
    <property type="entry name" value="HAMP"/>
    <property type="match status" value="1"/>
</dbReference>
<evidence type="ECO:0000256" key="7">
    <source>
        <dbReference type="ARBA" id="ARBA00022777"/>
    </source>
</evidence>
<dbReference type="CDD" id="cd00082">
    <property type="entry name" value="HisKA"/>
    <property type="match status" value="1"/>
</dbReference>
<evidence type="ECO:0000256" key="4">
    <source>
        <dbReference type="ARBA" id="ARBA00022553"/>
    </source>
</evidence>
<feature type="domain" description="HAMP" evidence="12">
    <location>
        <begin position="205"/>
        <end position="257"/>
    </location>
</feature>
<keyword evidence="11" id="KW-0472">Membrane</keyword>
<keyword evidence="8 11" id="KW-1133">Transmembrane helix</keyword>
<comment type="catalytic activity">
    <reaction evidence="1">
        <text>ATP + protein L-histidine = ADP + protein N-phospho-L-histidine.</text>
        <dbReference type="EC" id="2.7.13.3"/>
    </reaction>
</comment>
<evidence type="ECO:0000256" key="11">
    <source>
        <dbReference type="SAM" id="Phobius"/>
    </source>
</evidence>
<evidence type="ECO:0000313" key="14">
    <source>
        <dbReference type="Proteomes" id="UP000245166"/>
    </source>
</evidence>
<comment type="caution">
    <text evidence="13">The sequence shown here is derived from an EMBL/GenBank/DDBJ whole genome shotgun (WGS) entry which is preliminary data.</text>
</comment>
<gene>
    <name evidence="13" type="ORF">C8046_09145</name>
</gene>
<dbReference type="Proteomes" id="UP000245166">
    <property type="component" value="Unassembled WGS sequence"/>
</dbReference>
<dbReference type="PANTHER" id="PTHR45436">
    <property type="entry name" value="SENSOR HISTIDINE KINASE YKOH"/>
    <property type="match status" value="1"/>
</dbReference>
<comment type="subcellular location">
    <subcellularLocation>
        <location evidence="2">Cell membrane</location>
    </subcellularLocation>
</comment>
<evidence type="ECO:0000256" key="1">
    <source>
        <dbReference type="ARBA" id="ARBA00000085"/>
    </source>
</evidence>
<organism evidence="13 14">
    <name type="scientific">Serinibacter arcticus</name>
    <dbReference type="NCBI Taxonomy" id="1655435"/>
    <lineage>
        <taxon>Bacteria</taxon>
        <taxon>Bacillati</taxon>
        <taxon>Actinomycetota</taxon>
        <taxon>Actinomycetes</taxon>
        <taxon>Micrococcales</taxon>
        <taxon>Beutenbergiaceae</taxon>
        <taxon>Serinibacter</taxon>
    </lineage>
</organism>
<keyword evidence="6 11" id="KW-0812">Transmembrane</keyword>
<dbReference type="PROSITE" id="PS50885">
    <property type="entry name" value="HAMP"/>
    <property type="match status" value="1"/>
</dbReference>
<keyword evidence="9" id="KW-0902">Two-component regulatory system</keyword>
<feature type="transmembrane region" description="Helical" evidence="11">
    <location>
        <begin position="20"/>
        <end position="44"/>
    </location>
</feature>
<dbReference type="GO" id="GO:0005886">
    <property type="term" value="C:plasma membrane"/>
    <property type="evidence" value="ECO:0007669"/>
    <property type="project" value="UniProtKB-SubCell"/>
</dbReference>